<evidence type="ECO:0000313" key="1">
    <source>
        <dbReference type="EMBL" id="AKN10790.1"/>
    </source>
</evidence>
<dbReference type="GO" id="GO:0019031">
    <property type="term" value="C:viral envelope"/>
    <property type="evidence" value="ECO:0007669"/>
    <property type="project" value="UniProtKB-KW"/>
</dbReference>
<sequence>MRVKGIKRNWQPWWI</sequence>
<name>A0A0H3YA96_HV1</name>
<accession>A0A0H3YA96</accession>
<reference evidence="1" key="1">
    <citation type="journal article" date="2015" name="J. Clin. Microbiol.">
        <title>Long-Range HIV Genotyping Using Viral RNA and Proviral DNA for Analysis of HIV Drug Resistance and HIV Clustering.</title>
        <authorList>
            <person name="Novitsky V."/>
            <person name="Zahralban-Steele M."/>
            <person name="McLane M.F."/>
            <person name="Moyo S."/>
            <person name="van Widenfelt E."/>
            <person name="Gaseitsiwe S."/>
            <person name="Makhema J."/>
            <person name="Essex M."/>
        </authorList>
    </citation>
    <scope>NUCLEOTIDE SEQUENCE</scope>
    <source>
        <strain evidence="1">Bcpp_00171_amp2</strain>
    </source>
</reference>
<dbReference type="EMBL" id="KR861275">
    <property type="protein sequence ID" value="AKN10790.1"/>
    <property type="molecule type" value="Genomic_DNA"/>
</dbReference>
<proteinExistence type="predicted"/>
<organismHost>
    <name type="scientific">Homo sapiens</name>
    <name type="common">Human</name>
    <dbReference type="NCBI Taxonomy" id="9606"/>
</organismHost>
<protein>
    <submittedName>
        <fullName evidence="1">Truncated envelope glycoprotein</fullName>
    </submittedName>
</protein>
<gene>
    <name evidence="1" type="primary">vpu</name>
</gene>
<keyword evidence="1" id="KW-0946">Virion</keyword>
<organism evidence="1">
    <name type="scientific">Human immunodeficiency virus type 1</name>
    <name type="common">HIV-1</name>
    <dbReference type="NCBI Taxonomy" id="11676"/>
    <lineage>
        <taxon>Viruses</taxon>
        <taxon>Riboviria</taxon>
        <taxon>Pararnavirae</taxon>
        <taxon>Artverviricota</taxon>
        <taxon>Revtraviricetes</taxon>
        <taxon>Ortervirales</taxon>
        <taxon>Retroviridae</taxon>
        <taxon>Orthoretrovirinae</taxon>
        <taxon>Lentivirus</taxon>
        <taxon>Lentivirus humimdef1</taxon>
    </lineage>
</organism>
<keyword evidence="1" id="KW-0261">Viral envelope protein</keyword>